<evidence type="ECO:0000256" key="1">
    <source>
        <dbReference type="SAM" id="MobiDB-lite"/>
    </source>
</evidence>
<proteinExistence type="predicted"/>
<gene>
    <name evidence="2" type="ORF">F2Q69_00022893</name>
</gene>
<accession>A0A8S9QEP3</accession>
<organism evidence="2 3">
    <name type="scientific">Brassica cretica</name>
    <name type="common">Mustard</name>
    <dbReference type="NCBI Taxonomy" id="69181"/>
    <lineage>
        <taxon>Eukaryota</taxon>
        <taxon>Viridiplantae</taxon>
        <taxon>Streptophyta</taxon>
        <taxon>Embryophyta</taxon>
        <taxon>Tracheophyta</taxon>
        <taxon>Spermatophyta</taxon>
        <taxon>Magnoliopsida</taxon>
        <taxon>eudicotyledons</taxon>
        <taxon>Gunneridae</taxon>
        <taxon>Pentapetalae</taxon>
        <taxon>rosids</taxon>
        <taxon>malvids</taxon>
        <taxon>Brassicales</taxon>
        <taxon>Brassicaceae</taxon>
        <taxon>Brassiceae</taxon>
        <taxon>Brassica</taxon>
    </lineage>
</organism>
<reference evidence="2" key="1">
    <citation type="submission" date="2019-12" db="EMBL/GenBank/DDBJ databases">
        <title>Genome sequencing and annotation of Brassica cretica.</title>
        <authorList>
            <person name="Studholme D.J."/>
            <person name="Sarris P."/>
        </authorList>
    </citation>
    <scope>NUCLEOTIDE SEQUENCE</scope>
    <source>
        <strain evidence="2">PFS-109/04</strain>
        <tissue evidence="2">Leaf</tissue>
    </source>
</reference>
<dbReference type="PANTHER" id="PTHR31099">
    <property type="entry name" value="OS06G0165300 PROTEIN"/>
    <property type="match status" value="1"/>
</dbReference>
<dbReference type="Proteomes" id="UP000712600">
    <property type="component" value="Unassembled WGS sequence"/>
</dbReference>
<feature type="region of interest" description="Disordered" evidence="1">
    <location>
        <begin position="1"/>
        <end position="36"/>
    </location>
</feature>
<protein>
    <submittedName>
        <fullName evidence="2">Uncharacterized protein</fullName>
    </submittedName>
</protein>
<comment type="caution">
    <text evidence="2">The sequence shown here is derived from an EMBL/GenBank/DDBJ whole genome shotgun (WGS) entry which is preliminary data.</text>
</comment>
<evidence type="ECO:0000313" key="2">
    <source>
        <dbReference type="EMBL" id="KAF3539241.1"/>
    </source>
</evidence>
<dbReference type="EMBL" id="QGKX02001290">
    <property type="protein sequence ID" value="KAF3539241.1"/>
    <property type="molecule type" value="Genomic_DNA"/>
</dbReference>
<dbReference type="AlphaFoldDB" id="A0A8S9QEP3"/>
<dbReference type="PANTHER" id="PTHR31099:SF37">
    <property type="entry name" value="MYOSIN HEAVY CHAIN-LIKE PROTEIN"/>
    <property type="match status" value="1"/>
</dbReference>
<name>A0A8S9QEP3_BRACR</name>
<evidence type="ECO:0000313" key="3">
    <source>
        <dbReference type="Proteomes" id="UP000712600"/>
    </source>
</evidence>
<sequence>MTSRRKPSSKSRGDRSVPGGSSSRDGNVAPKVEFSDHSIDPEYRDTYWTTRGEPKHRPPGIWHPALFRANPVEGCPSSSCPNGLDAIRGFCKVQEWVEFRLPVAGEVAESPPDGYFTCFEVYLMQCHLWIPLPEIIVQLFSRFGLAFGQIKPVGLHHIIGILVLSYEWGIPLDVDHLEALLMFKGHTATVQLGPWTNKAIIVDFVSNYHVWTQSFFFVRIDDASVEESCIPILRTICGRRGTFDLLHASFGFDDIGSYKSVSRFAETNPFPPAPDGLTTNISLLRSGDFYWGTFTPKRVVALHLERERSRNRKDKLIVVDDDEAGGGCFPETLVGDYFDGESFDLEESLGSNPPEAEGGSVEGPEFTKASRLVNGFSQGLLVMNRALDASIQEDWLRQRFVMPIGEEGEVVEIMKTRRDQFSYEFRELKEGYKAYGNYRECRGTVGRLFLMQAADYSYDVENARQTQRMNERARDFAIPRIEENIWKQWELIPVSLETVEAETCVPDETGEVNPPVVPLTVDDYLVGESITGYFDIDG</sequence>